<dbReference type="Proteomes" id="UP001500689">
    <property type="component" value="Unassembled WGS sequence"/>
</dbReference>
<reference evidence="5" key="1">
    <citation type="journal article" date="2019" name="Int. J. Syst. Evol. Microbiol.">
        <title>The Global Catalogue of Microorganisms (GCM) 10K type strain sequencing project: providing services to taxonomists for standard genome sequencing and annotation.</title>
        <authorList>
            <consortium name="The Broad Institute Genomics Platform"/>
            <consortium name="The Broad Institute Genome Sequencing Center for Infectious Disease"/>
            <person name="Wu L."/>
            <person name="Ma J."/>
        </authorList>
    </citation>
    <scope>NUCLEOTIDE SEQUENCE [LARGE SCALE GENOMIC DNA]</scope>
    <source>
        <strain evidence="5">JCM 16898</strain>
    </source>
</reference>
<dbReference type="GO" id="GO:0032259">
    <property type="term" value="P:methylation"/>
    <property type="evidence" value="ECO:0007669"/>
    <property type="project" value="UniProtKB-KW"/>
</dbReference>
<accession>A0ABP6V5L0</accession>
<evidence type="ECO:0000313" key="5">
    <source>
        <dbReference type="Proteomes" id="UP001500689"/>
    </source>
</evidence>
<dbReference type="PANTHER" id="PTHR43464">
    <property type="entry name" value="METHYLTRANSFERASE"/>
    <property type="match status" value="1"/>
</dbReference>
<dbReference type="SUPFAM" id="SSF53335">
    <property type="entry name" value="S-adenosyl-L-methionine-dependent methyltransferases"/>
    <property type="match status" value="1"/>
</dbReference>
<organism evidence="4 5">
    <name type="scientific">Amycolatopsis ultiminotia</name>
    <dbReference type="NCBI Taxonomy" id="543629"/>
    <lineage>
        <taxon>Bacteria</taxon>
        <taxon>Bacillati</taxon>
        <taxon>Actinomycetota</taxon>
        <taxon>Actinomycetes</taxon>
        <taxon>Pseudonocardiales</taxon>
        <taxon>Pseudonocardiaceae</taxon>
        <taxon>Amycolatopsis</taxon>
    </lineage>
</organism>
<keyword evidence="5" id="KW-1185">Reference proteome</keyword>
<sequence length="272" mass="29680">MTTEDTREYVLGDTEELAGEHFGYLQQLLDPQTTACLDSAGVRSGMRCLDVGAGGGSISRWLAGRGADVLAVDVDTTHLTGSPRVEVLRHDITDGVPGRDRFDLIHVRLVLMHLSRRAELLAMLADRLVPGGWLVIGEYLGPQTRVVSTPGSAEEALFHRVQQTAHAAAARAGAVSFTWAHEVDARMREAGLVNIEARSFTPTAQGGSAAALLSSNLVRQVEDLALRDGLTAEDLRAYHHLMRDPRFRAWFYEFVCTRGQRPAGGPVRFPAR</sequence>
<gene>
    <name evidence="4" type="ORF">GCM10022222_06910</name>
</gene>
<comment type="caution">
    <text evidence="4">The sequence shown here is derived from an EMBL/GenBank/DDBJ whole genome shotgun (WGS) entry which is preliminary data.</text>
</comment>
<dbReference type="RefSeq" id="WP_344855132.1">
    <property type="nucleotide sequence ID" value="NZ_BAAAZN010000001.1"/>
</dbReference>
<dbReference type="Pfam" id="PF13489">
    <property type="entry name" value="Methyltransf_23"/>
    <property type="match status" value="1"/>
</dbReference>
<name>A0ABP6V5L0_9PSEU</name>
<dbReference type="InterPro" id="IPR029063">
    <property type="entry name" value="SAM-dependent_MTases_sf"/>
</dbReference>
<keyword evidence="2" id="KW-0808">Transferase</keyword>
<dbReference type="CDD" id="cd02440">
    <property type="entry name" value="AdoMet_MTases"/>
    <property type="match status" value="1"/>
</dbReference>
<evidence type="ECO:0000256" key="2">
    <source>
        <dbReference type="ARBA" id="ARBA00022679"/>
    </source>
</evidence>
<keyword evidence="1 4" id="KW-0489">Methyltransferase</keyword>
<protein>
    <submittedName>
        <fullName evidence="4">Methyltransferase domain-containing protein</fullName>
    </submittedName>
</protein>
<dbReference type="EMBL" id="BAAAZN010000001">
    <property type="protein sequence ID" value="GAA3526536.1"/>
    <property type="molecule type" value="Genomic_DNA"/>
</dbReference>
<evidence type="ECO:0000256" key="3">
    <source>
        <dbReference type="ARBA" id="ARBA00022691"/>
    </source>
</evidence>
<evidence type="ECO:0000256" key="1">
    <source>
        <dbReference type="ARBA" id="ARBA00022603"/>
    </source>
</evidence>
<proteinExistence type="predicted"/>
<keyword evidence="3" id="KW-0949">S-adenosyl-L-methionine</keyword>
<dbReference type="GO" id="GO:0008168">
    <property type="term" value="F:methyltransferase activity"/>
    <property type="evidence" value="ECO:0007669"/>
    <property type="project" value="UniProtKB-KW"/>
</dbReference>
<evidence type="ECO:0000313" key="4">
    <source>
        <dbReference type="EMBL" id="GAA3526536.1"/>
    </source>
</evidence>
<dbReference type="Gene3D" id="3.40.50.150">
    <property type="entry name" value="Vaccinia Virus protein VP39"/>
    <property type="match status" value="1"/>
</dbReference>
<dbReference type="PANTHER" id="PTHR43464:SF19">
    <property type="entry name" value="UBIQUINONE BIOSYNTHESIS O-METHYLTRANSFERASE, MITOCHONDRIAL"/>
    <property type="match status" value="1"/>
</dbReference>